<reference evidence="3" key="2">
    <citation type="submission" date="2024-06" db="EMBL/GenBank/DDBJ databases">
        <title>Micromonospora mangrovi CCTCC AA 2012012 genome sequences.</title>
        <authorList>
            <person name="Gao J."/>
        </authorList>
    </citation>
    <scope>NUCLEOTIDE SEQUENCE</scope>
    <source>
        <strain evidence="3">CCTCC AA 2012012</strain>
    </source>
</reference>
<evidence type="ECO:0000256" key="1">
    <source>
        <dbReference type="SAM" id="Phobius"/>
    </source>
</evidence>
<keyword evidence="1" id="KW-0472">Membrane</keyword>
<name>A0AAU7M379_9ACTN</name>
<feature type="transmembrane region" description="Helical" evidence="1">
    <location>
        <begin position="38"/>
        <end position="58"/>
    </location>
</feature>
<evidence type="ECO:0008006" key="4">
    <source>
        <dbReference type="Google" id="ProtNLM"/>
    </source>
</evidence>
<protein>
    <recommendedName>
        <fullName evidence="4">PknH-like extracellular domain-containing protein</fullName>
    </recommendedName>
</protein>
<reference evidence="2" key="1">
    <citation type="submission" date="2024-01" db="EMBL/GenBank/DDBJ databases">
        <title>The genome sequence of Micromonospora mangrovi CCTCC AA 2012012.</title>
        <authorList>
            <person name="Gao J."/>
        </authorList>
    </citation>
    <scope>NUCLEOTIDE SEQUENCE</scope>
    <source>
        <strain evidence="2">CCTCC AA 2012012</strain>
    </source>
</reference>
<dbReference type="EMBL" id="CP159342">
    <property type="protein sequence ID" value="XCH72460.1"/>
    <property type="molecule type" value="Genomic_DNA"/>
</dbReference>
<organism evidence="2">
    <name type="scientific">Micromonospora sp. CCTCC AA 2012012</name>
    <dbReference type="NCBI Taxonomy" id="3111921"/>
    <lineage>
        <taxon>Bacteria</taxon>
        <taxon>Bacillati</taxon>
        <taxon>Actinomycetota</taxon>
        <taxon>Actinomycetes</taxon>
        <taxon>Micromonosporales</taxon>
        <taxon>Micromonosporaceae</taxon>
        <taxon>Micromonospora</taxon>
    </lineage>
</organism>
<keyword evidence="1" id="KW-1133">Transmembrane helix</keyword>
<dbReference type="RefSeq" id="WP_350931311.1">
    <property type="nucleotide sequence ID" value="NZ_CP157762.1"/>
</dbReference>
<dbReference type="EMBL" id="CP157762">
    <property type="protein sequence ID" value="XBP91762.1"/>
    <property type="molecule type" value="Genomic_DNA"/>
</dbReference>
<sequence length="305" mass="31563">MRDDDLTFVGLVQQELRSVRWAEPAELRARARRRTRRTTLVAAVAVLLVASAATAVAADRAGGPVGPVAAGGPTGTVAAPATPTPTPSGRAEIPDSALLEAGDLPVKTAGRLGDSGLGEPVRVDARLETCARERQIYLKPTVSRYSRSRTVLRSPGGVPALSQDVYRVDPPWGLGLFGDIDRMVQACPEWRTTAARSLTGRAGSGQLVDRWETAMTDFAGDQSVLLRHAVGEPADLAGDGPAGPAASVDVTLVIRVGDLVTVLVPGPGMIADRVDGTGPGLGYPDLEAIGRRAAASLCPAANPGC</sequence>
<accession>A0AAU7M379</accession>
<evidence type="ECO:0000313" key="2">
    <source>
        <dbReference type="EMBL" id="XBP91762.1"/>
    </source>
</evidence>
<gene>
    <name evidence="3" type="ORF">ABUL08_19250</name>
    <name evidence="2" type="ORF">VK199_19180</name>
</gene>
<dbReference type="AlphaFoldDB" id="A0AAU7M379"/>
<proteinExistence type="predicted"/>
<keyword evidence="1" id="KW-0812">Transmembrane</keyword>
<evidence type="ECO:0000313" key="3">
    <source>
        <dbReference type="EMBL" id="XCH72460.1"/>
    </source>
</evidence>